<keyword evidence="5" id="KW-0472">Membrane</keyword>
<dbReference type="PANTHER" id="PTHR30606:SF10">
    <property type="entry name" value="PHOSPHATIDYLINOSITOL MANNOSIDE ACYLTRANSFERASE"/>
    <property type="match status" value="1"/>
</dbReference>
<evidence type="ECO:0000313" key="9">
    <source>
        <dbReference type="Proteomes" id="UP000469724"/>
    </source>
</evidence>
<comment type="caution">
    <text evidence="8">The sequence shown here is derived from an EMBL/GenBank/DDBJ whole genome shotgun (WGS) entry which is preliminary data.</text>
</comment>
<keyword evidence="6 8" id="KW-0012">Acyltransferase</keyword>
<evidence type="ECO:0000256" key="4">
    <source>
        <dbReference type="ARBA" id="ARBA00022679"/>
    </source>
</evidence>
<evidence type="ECO:0000256" key="6">
    <source>
        <dbReference type="ARBA" id="ARBA00023315"/>
    </source>
</evidence>
<keyword evidence="9" id="KW-1185">Reference proteome</keyword>
<name>A0A7K3NI38_9BACT</name>
<dbReference type="EMBL" id="JAAGRQ010000005">
    <property type="protein sequence ID" value="NDY55455.1"/>
    <property type="molecule type" value="Genomic_DNA"/>
</dbReference>
<dbReference type="RefSeq" id="WP_163300513.1">
    <property type="nucleotide sequence ID" value="NZ_JAAGRQ010000005.1"/>
</dbReference>
<dbReference type="GO" id="GO:0005886">
    <property type="term" value="C:plasma membrane"/>
    <property type="evidence" value="ECO:0007669"/>
    <property type="project" value="UniProtKB-SubCell"/>
</dbReference>
<evidence type="ECO:0000256" key="1">
    <source>
        <dbReference type="ARBA" id="ARBA00004533"/>
    </source>
</evidence>
<evidence type="ECO:0000313" key="8">
    <source>
        <dbReference type="EMBL" id="NDY55455.1"/>
    </source>
</evidence>
<dbReference type="GO" id="GO:0016746">
    <property type="term" value="F:acyltransferase activity"/>
    <property type="evidence" value="ECO:0007669"/>
    <property type="project" value="UniProtKB-KW"/>
</dbReference>
<reference evidence="8 9" key="1">
    <citation type="submission" date="2020-02" db="EMBL/GenBank/DDBJ databases">
        <title>Comparative genomics of sulfur disproportionating microorganisms.</title>
        <authorList>
            <person name="Ward L.M."/>
            <person name="Bertran E."/>
            <person name="Johnston D.T."/>
        </authorList>
    </citation>
    <scope>NUCLEOTIDE SEQUENCE [LARGE SCALE GENOMIC DNA]</scope>
    <source>
        <strain evidence="8 9">DSM 3696</strain>
    </source>
</reference>
<evidence type="ECO:0000256" key="5">
    <source>
        <dbReference type="ARBA" id="ARBA00023136"/>
    </source>
</evidence>
<dbReference type="PANTHER" id="PTHR30606">
    <property type="entry name" value="LIPID A BIOSYNTHESIS LAUROYL ACYLTRANSFERASE"/>
    <property type="match status" value="1"/>
</dbReference>
<keyword evidence="3" id="KW-0997">Cell inner membrane</keyword>
<evidence type="ECO:0000256" key="7">
    <source>
        <dbReference type="SAM" id="MobiDB-lite"/>
    </source>
</evidence>
<keyword evidence="2" id="KW-1003">Cell membrane</keyword>
<protein>
    <submittedName>
        <fullName evidence="8">Lauroyl acyltransferase</fullName>
    </submittedName>
</protein>
<evidence type="ECO:0000256" key="3">
    <source>
        <dbReference type="ARBA" id="ARBA00022519"/>
    </source>
</evidence>
<feature type="region of interest" description="Disordered" evidence="7">
    <location>
        <begin position="312"/>
        <end position="332"/>
    </location>
</feature>
<dbReference type="GO" id="GO:0009247">
    <property type="term" value="P:glycolipid biosynthetic process"/>
    <property type="evidence" value="ECO:0007669"/>
    <property type="project" value="UniProtKB-ARBA"/>
</dbReference>
<keyword evidence="4 8" id="KW-0808">Transferase</keyword>
<accession>A0A7K3NI38</accession>
<dbReference type="AlphaFoldDB" id="A0A7K3NI38"/>
<gene>
    <name evidence="8" type="ORF">G3N56_01685</name>
</gene>
<dbReference type="InterPro" id="IPR004960">
    <property type="entry name" value="LipA_acyltrans"/>
</dbReference>
<organism evidence="8 9">
    <name type="scientific">Desulfolutivibrio sulfodismutans</name>
    <dbReference type="NCBI Taxonomy" id="63561"/>
    <lineage>
        <taxon>Bacteria</taxon>
        <taxon>Pseudomonadati</taxon>
        <taxon>Thermodesulfobacteriota</taxon>
        <taxon>Desulfovibrionia</taxon>
        <taxon>Desulfovibrionales</taxon>
        <taxon>Desulfovibrionaceae</taxon>
        <taxon>Desulfolutivibrio</taxon>
    </lineage>
</organism>
<evidence type="ECO:0000256" key="2">
    <source>
        <dbReference type="ARBA" id="ARBA00022475"/>
    </source>
</evidence>
<sequence length="332" mass="36818">MRVRESFLRDFLRLVAWYPFRFVVERLPPRAALAVFRALGDLHWAVAADKRRRLERNLGRMGLAPGQAMRRAVRENFRNHYVSQLLVFVYPRLARESLADIADFSGLKHLDAALARGRGAVLIQAHLGPEQLALAALSLLGRRAMQIGCVNETGLSAVGRGVSLRLRRRYEGAIPGEMLDAREGLLPAFRVLRENGLVLCSGDGAGWLRRLGEHVLVRLCGQPVLFPTGAARMALGCGAAILPLFVVRGKTKPFTVTIEPPLEPSDVQDAGRSDGPDVETRIAREFARRYERRLLDDPGAMRFLDLFEPGELIETKSPAPPGGSYQTSPRTR</sequence>
<dbReference type="Pfam" id="PF03279">
    <property type="entry name" value="Lip_A_acyltrans"/>
    <property type="match status" value="1"/>
</dbReference>
<proteinExistence type="predicted"/>
<comment type="subcellular location">
    <subcellularLocation>
        <location evidence="1">Cell inner membrane</location>
    </subcellularLocation>
</comment>
<dbReference type="Proteomes" id="UP000469724">
    <property type="component" value="Unassembled WGS sequence"/>
</dbReference>